<dbReference type="FunFam" id="2.30.30.30:FF:000014">
    <property type="entry name" value="60S ribosomal protein L6"/>
    <property type="match status" value="1"/>
</dbReference>
<comment type="subcellular location">
    <subcellularLocation>
        <location evidence="1">Membrane</location>
        <topology evidence="1">Multi-pass membrane protein</topology>
    </subcellularLocation>
</comment>
<evidence type="ECO:0000256" key="1">
    <source>
        <dbReference type="ARBA" id="ARBA00004141"/>
    </source>
</evidence>
<dbReference type="InterPro" id="IPR041997">
    <property type="entry name" value="Ribosomal_eL6_KOW"/>
</dbReference>
<comment type="caution">
    <text evidence="18">The sequence shown here is derived from an EMBL/GenBank/DDBJ whole genome shotgun (WGS) entry which is preliminary data.</text>
</comment>
<reference evidence="18" key="1">
    <citation type="submission" date="2020-01" db="EMBL/GenBank/DDBJ databases">
        <authorList>
            <person name="Feng Z.H.Z."/>
        </authorList>
    </citation>
    <scope>NUCLEOTIDE SEQUENCE</scope>
    <source>
        <strain evidence="18">CBS107.38</strain>
    </source>
</reference>
<dbReference type="Gene3D" id="3.40.50.720">
    <property type="entry name" value="NAD(P)-binding Rossmann-like Domain"/>
    <property type="match status" value="1"/>
</dbReference>
<dbReference type="Pfam" id="PF00106">
    <property type="entry name" value="adh_short"/>
    <property type="match status" value="1"/>
</dbReference>
<protein>
    <recommendedName>
        <fullName evidence="13">Short-chain dehydrogenase/reductase 3</fullName>
    </recommendedName>
    <alternativeName>
        <fullName evidence="14">Retinal short-chain dehydrogenase/reductase 1</fullName>
    </alternativeName>
</protein>
<dbReference type="PANTHER" id="PTHR24322">
    <property type="entry name" value="PKSB"/>
    <property type="match status" value="1"/>
</dbReference>
<dbReference type="InterPro" id="IPR036291">
    <property type="entry name" value="NAD(P)-bd_dom_sf"/>
</dbReference>
<comment type="similarity">
    <text evidence="3">Belongs to the eukaryotic ribosomal protein eL6 family.</text>
</comment>
<evidence type="ECO:0000256" key="15">
    <source>
        <dbReference type="SAM" id="MobiDB-lite"/>
    </source>
</evidence>
<keyword evidence="4 16" id="KW-0812">Transmembrane</keyword>
<dbReference type="EMBL" id="JAAABM010000012">
    <property type="protein sequence ID" value="KAF7673676.1"/>
    <property type="molecule type" value="Genomic_DNA"/>
</dbReference>
<evidence type="ECO:0000259" key="17">
    <source>
        <dbReference type="SMART" id="SM00822"/>
    </source>
</evidence>
<feature type="transmembrane region" description="Helical" evidence="16">
    <location>
        <begin position="77"/>
        <end position="96"/>
    </location>
</feature>
<evidence type="ECO:0000256" key="16">
    <source>
        <dbReference type="SAM" id="Phobius"/>
    </source>
</evidence>
<dbReference type="GO" id="GO:0005840">
    <property type="term" value="C:ribosome"/>
    <property type="evidence" value="ECO:0007669"/>
    <property type="project" value="UniProtKB-KW"/>
</dbReference>
<reference evidence="18" key="2">
    <citation type="submission" date="2020-08" db="EMBL/GenBank/DDBJ databases">
        <title>Draft Genome Sequence of Cumin Blight Pathogen Alternaria burnsii.</title>
        <authorList>
            <person name="Feng Z."/>
        </authorList>
    </citation>
    <scope>NUCLEOTIDE SEQUENCE</scope>
    <source>
        <strain evidence="18">CBS107.38</strain>
    </source>
</reference>
<evidence type="ECO:0000256" key="11">
    <source>
        <dbReference type="ARBA" id="ARBA00023274"/>
    </source>
</evidence>
<name>A0A8H7ECP5_9PLEO</name>
<dbReference type="GO" id="GO:1990904">
    <property type="term" value="C:ribonucleoprotein complex"/>
    <property type="evidence" value="ECO:0007669"/>
    <property type="project" value="UniProtKB-KW"/>
</dbReference>
<evidence type="ECO:0000256" key="12">
    <source>
        <dbReference type="ARBA" id="ARBA00059620"/>
    </source>
</evidence>
<evidence type="ECO:0000256" key="9">
    <source>
        <dbReference type="ARBA" id="ARBA00023098"/>
    </source>
</evidence>
<proteinExistence type="inferred from homology"/>
<dbReference type="GO" id="GO:0052650">
    <property type="term" value="F:all-trans-retinol dehydrogenase (NADP+) activity"/>
    <property type="evidence" value="ECO:0007669"/>
    <property type="project" value="UniProtKB-ARBA"/>
</dbReference>
<dbReference type="InterPro" id="IPR002347">
    <property type="entry name" value="SDR_fam"/>
</dbReference>
<accession>A0A8H7ECP5</accession>
<feature type="region of interest" description="Disordered" evidence="15">
    <location>
        <begin position="507"/>
        <end position="532"/>
    </location>
</feature>
<evidence type="ECO:0000256" key="3">
    <source>
        <dbReference type="ARBA" id="ARBA00010592"/>
    </source>
</evidence>
<keyword evidence="19" id="KW-1185">Reference proteome</keyword>
<dbReference type="GO" id="GO:0006412">
    <property type="term" value="P:translation"/>
    <property type="evidence" value="ECO:0007669"/>
    <property type="project" value="InterPro"/>
</dbReference>
<dbReference type="RefSeq" id="XP_038784003.1">
    <property type="nucleotide sequence ID" value="XM_038933338.1"/>
</dbReference>
<dbReference type="Proteomes" id="UP000596902">
    <property type="component" value="Unassembled WGS sequence"/>
</dbReference>
<evidence type="ECO:0000256" key="10">
    <source>
        <dbReference type="ARBA" id="ARBA00023136"/>
    </source>
</evidence>
<keyword evidence="8" id="KW-0560">Oxidoreductase</keyword>
<dbReference type="InterPro" id="IPR008991">
    <property type="entry name" value="Translation_prot_SH3-like_sf"/>
</dbReference>
<dbReference type="CDD" id="cd13156">
    <property type="entry name" value="KOW_RPL6"/>
    <property type="match status" value="1"/>
</dbReference>
<dbReference type="FunFam" id="3.40.50.720:FF:000131">
    <property type="entry name" value="Short-chain dehydrogenase/reductase 3"/>
    <property type="match status" value="1"/>
</dbReference>
<sequence length="568" mass="63100">MIQQTSCIDMPAMSSAIKEVPVQLPKSFDRPDEPWHHYLNIDMIWYVLGYTLFHPFVSWVVVLCLRAQYTPYENIEMRVAMAWAMLMTVNGIFGLISDRIAWGSPREVDLEEEVIVITGGVDGLGGLLAETYGMRNANIAVLDMKEVDEDEAENKGVVYYKCDVSDAKQVEAAAAKIVEDLGAPTILINNAGIVQTKSILDSTAEDVERTFRVNTLAHFTTLRTFVPYMLKEGRGTIVTVSSVLGHLGAANLSAYTASKAALLALHHSLRAELAQDPDAKDIKTILVQPGQMGTTMFAGLKTPSNFLAPVITPADIGKDIIRLIERGESGEIALPLYSKYIQILGVLPVGVQHLVRKWSGMDKAVGKMKESRQGSIEKRLSKPRTNAMADQKASKYYAAEEEAQMKKARKTAHPTKYRESLTPGTVLILLSGRFRGKRVVLLRQLEQGVLLITGPFKSNGVPLRRVNHRYVIATSTVVDIAGLDEEVVARVSKDEYWAREKKDGKGEDDFFKDGETPTKKETDPQRIEDQKKVDKALMANIKRTPDLESYLGASFSLRSNEKPHEMVF</sequence>
<dbReference type="GO" id="GO:0003735">
    <property type="term" value="F:structural constituent of ribosome"/>
    <property type="evidence" value="ECO:0007669"/>
    <property type="project" value="InterPro"/>
</dbReference>
<organism evidence="18 19">
    <name type="scientific">Alternaria burnsii</name>
    <dbReference type="NCBI Taxonomy" id="1187904"/>
    <lineage>
        <taxon>Eukaryota</taxon>
        <taxon>Fungi</taxon>
        <taxon>Dikarya</taxon>
        <taxon>Ascomycota</taxon>
        <taxon>Pezizomycotina</taxon>
        <taxon>Dothideomycetes</taxon>
        <taxon>Pleosporomycetidae</taxon>
        <taxon>Pleosporales</taxon>
        <taxon>Pleosporineae</taxon>
        <taxon>Pleosporaceae</taxon>
        <taxon>Alternaria</taxon>
        <taxon>Alternaria sect. Alternaria</taxon>
    </lineage>
</organism>
<evidence type="ECO:0000256" key="7">
    <source>
        <dbReference type="ARBA" id="ARBA00022989"/>
    </source>
</evidence>
<dbReference type="AlphaFoldDB" id="A0A8H7ECP5"/>
<dbReference type="PROSITE" id="PS00061">
    <property type="entry name" value="ADH_SHORT"/>
    <property type="match status" value="1"/>
</dbReference>
<dbReference type="PRINTS" id="PR00081">
    <property type="entry name" value="GDHRDH"/>
</dbReference>
<evidence type="ECO:0000256" key="14">
    <source>
        <dbReference type="ARBA" id="ARBA00082544"/>
    </source>
</evidence>
<keyword evidence="6" id="KW-0689">Ribosomal protein</keyword>
<comment type="function">
    <text evidence="12">Catalyzes the reduction of all-trans-retinal to all-trans-retinol in the presence of NADPH.</text>
</comment>
<evidence type="ECO:0000256" key="13">
    <source>
        <dbReference type="ARBA" id="ARBA00068717"/>
    </source>
</evidence>
<evidence type="ECO:0000256" key="8">
    <source>
        <dbReference type="ARBA" id="ARBA00023002"/>
    </source>
</evidence>
<evidence type="ECO:0000256" key="2">
    <source>
        <dbReference type="ARBA" id="ARBA00006484"/>
    </source>
</evidence>
<keyword evidence="7 16" id="KW-1133">Transmembrane helix</keyword>
<dbReference type="InterPro" id="IPR014722">
    <property type="entry name" value="Rib_uL2_dom2"/>
</dbReference>
<dbReference type="PRINTS" id="PR00080">
    <property type="entry name" value="SDRFAMILY"/>
</dbReference>
<dbReference type="InterPro" id="IPR057326">
    <property type="entry name" value="KR_dom"/>
</dbReference>
<dbReference type="SUPFAM" id="SSF51735">
    <property type="entry name" value="NAD(P)-binding Rossmann-fold domains"/>
    <property type="match status" value="1"/>
</dbReference>
<dbReference type="PANTHER" id="PTHR24322:SF736">
    <property type="entry name" value="RETINOL DEHYDROGENASE 10"/>
    <property type="match status" value="1"/>
</dbReference>
<keyword evidence="10 16" id="KW-0472">Membrane</keyword>
<dbReference type="Gene3D" id="2.30.30.30">
    <property type="match status" value="1"/>
</dbReference>
<feature type="domain" description="Ketoreductase" evidence="17">
    <location>
        <begin position="113"/>
        <end position="295"/>
    </location>
</feature>
<evidence type="ECO:0000313" key="19">
    <source>
        <dbReference type="Proteomes" id="UP000596902"/>
    </source>
</evidence>
<dbReference type="InterPro" id="IPR000915">
    <property type="entry name" value="60S_ribosomal_eL6"/>
</dbReference>
<evidence type="ECO:0000256" key="6">
    <source>
        <dbReference type="ARBA" id="ARBA00022980"/>
    </source>
</evidence>
<evidence type="ECO:0000256" key="5">
    <source>
        <dbReference type="ARBA" id="ARBA00022857"/>
    </source>
</evidence>
<keyword evidence="11" id="KW-0687">Ribonucleoprotein</keyword>
<keyword evidence="5" id="KW-0521">NADP</keyword>
<keyword evidence="9" id="KW-0443">Lipid metabolism</keyword>
<evidence type="ECO:0000256" key="4">
    <source>
        <dbReference type="ARBA" id="ARBA00022692"/>
    </source>
</evidence>
<dbReference type="GeneID" id="62206516"/>
<dbReference type="SUPFAM" id="SSF50104">
    <property type="entry name" value="Translation proteins SH3-like domain"/>
    <property type="match status" value="1"/>
</dbReference>
<dbReference type="InterPro" id="IPR020904">
    <property type="entry name" value="Sc_DH/Rdtase_CS"/>
</dbReference>
<gene>
    <name evidence="18" type="ORF">GT037_008291</name>
</gene>
<dbReference type="Pfam" id="PF01159">
    <property type="entry name" value="Ribosomal_L6e"/>
    <property type="match status" value="1"/>
</dbReference>
<feature type="transmembrane region" description="Helical" evidence="16">
    <location>
        <begin position="43"/>
        <end position="65"/>
    </location>
</feature>
<dbReference type="GO" id="GO:0016020">
    <property type="term" value="C:membrane"/>
    <property type="evidence" value="ECO:0007669"/>
    <property type="project" value="UniProtKB-SubCell"/>
</dbReference>
<dbReference type="SMART" id="SM00822">
    <property type="entry name" value="PKS_KR"/>
    <property type="match status" value="1"/>
</dbReference>
<comment type="similarity">
    <text evidence="2">Belongs to the short-chain dehydrogenases/reductases (SDR) family.</text>
</comment>
<evidence type="ECO:0000313" key="18">
    <source>
        <dbReference type="EMBL" id="KAF7673676.1"/>
    </source>
</evidence>